<evidence type="ECO:0000313" key="1">
    <source>
        <dbReference type="EMBL" id="KAF5763275.1"/>
    </source>
</evidence>
<dbReference type="Proteomes" id="UP000215914">
    <property type="component" value="Chromosome 15"/>
</dbReference>
<dbReference type="Gramene" id="mRNA:HanXRQr2_Chr15g0678381">
    <property type="protein sequence ID" value="mRNA:HanXRQr2_Chr15g0678381"/>
    <property type="gene ID" value="HanXRQr2_Chr15g0678381"/>
</dbReference>
<proteinExistence type="predicted"/>
<reference evidence="1" key="3">
    <citation type="submission" date="2020-06" db="EMBL/GenBank/DDBJ databases">
        <title>Helianthus annuus Genome sequencing and assembly Release 2.</title>
        <authorList>
            <person name="Gouzy J."/>
            <person name="Langlade N."/>
            <person name="Munos S."/>
        </authorList>
    </citation>
    <scope>NUCLEOTIDE SEQUENCE</scope>
    <source>
        <tissue evidence="1">Leaves</tissue>
    </source>
</reference>
<reference evidence="1 3" key="1">
    <citation type="journal article" date="2017" name="Nature">
        <title>The sunflower genome provides insights into oil metabolism, flowering and Asterid evolution.</title>
        <authorList>
            <person name="Badouin H."/>
            <person name="Gouzy J."/>
            <person name="Grassa C.J."/>
            <person name="Murat F."/>
            <person name="Staton S.E."/>
            <person name="Cottret L."/>
            <person name="Lelandais-Briere C."/>
            <person name="Owens G.L."/>
            <person name="Carrere S."/>
            <person name="Mayjonade B."/>
            <person name="Legrand L."/>
            <person name="Gill N."/>
            <person name="Kane N.C."/>
            <person name="Bowers J.E."/>
            <person name="Hubner S."/>
            <person name="Bellec A."/>
            <person name="Berard A."/>
            <person name="Berges H."/>
            <person name="Blanchet N."/>
            <person name="Boniface M.C."/>
            <person name="Brunel D."/>
            <person name="Catrice O."/>
            <person name="Chaidir N."/>
            <person name="Claudel C."/>
            <person name="Donnadieu C."/>
            <person name="Faraut T."/>
            <person name="Fievet G."/>
            <person name="Helmstetter N."/>
            <person name="King M."/>
            <person name="Knapp S.J."/>
            <person name="Lai Z."/>
            <person name="Le Paslier M.C."/>
            <person name="Lippi Y."/>
            <person name="Lorenzon L."/>
            <person name="Mandel J.R."/>
            <person name="Marage G."/>
            <person name="Marchand G."/>
            <person name="Marquand E."/>
            <person name="Bret-Mestries E."/>
            <person name="Morien E."/>
            <person name="Nambeesan S."/>
            <person name="Nguyen T."/>
            <person name="Pegot-Espagnet P."/>
            <person name="Pouilly N."/>
            <person name="Raftis F."/>
            <person name="Sallet E."/>
            <person name="Schiex T."/>
            <person name="Thomas J."/>
            <person name="Vandecasteele C."/>
            <person name="Vares D."/>
            <person name="Vear F."/>
            <person name="Vautrin S."/>
            <person name="Crespi M."/>
            <person name="Mangin B."/>
            <person name="Burke J.M."/>
            <person name="Salse J."/>
            <person name="Munos S."/>
            <person name="Vincourt P."/>
            <person name="Rieseberg L.H."/>
            <person name="Langlade N.B."/>
        </authorList>
    </citation>
    <scope>NUCLEOTIDE SEQUENCE [LARGE SCALE GENOMIC DNA]</scope>
    <source>
        <strain evidence="3">cv. SF193</strain>
        <tissue evidence="1">Leaves</tissue>
    </source>
</reference>
<reference evidence="2" key="2">
    <citation type="submission" date="2017-02" db="EMBL/GenBank/DDBJ databases">
        <title>Sunflower complete genome.</title>
        <authorList>
            <person name="Langlade N."/>
            <person name="Munos S."/>
        </authorList>
    </citation>
    <scope>NUCLEOTIDE SEQUENCE [LARGE SCALE GENOMIC DNA]</scope>
    <source>
        <tissue evidence="2">Leaves</tissue>
    </source>
</reference>
<dbReference type="EMBL" id="MNCJ02000330">
    <property type="protein sequence ID" value="KAF5763275.1"/>
    <property type="molecule type" value="Genomic_DNA"/>
</dbReference>
<gene>
    <name evidence="2" type="ORF">HannXRQ_Chr15g0469541</name>
    <name evidence="1" type="ORF">HanXRQr2_Chr15g0678381</name>
</gene>
<name>A0A251S621_HELAN</name>
<evidence type="ECO:0000313" key="2">
    <source>
        <dbReference type="EMBL" id="OTF94203.1"/>
    </source>
</evidence>
<evidence type="ECO:0000313" key="3">
    <source>
        <dbReference type="Proteomes" id="UP000215914"/>
    </source>
</evidence>
<dbReference type="AlphaFoldDB" id="A0A251S621"/>
<sequence length="75" mass="8700">MSAIVTETRDHGLFFNSQVPKVETIVGICGIDVLNYVEERFDAAIKELSEPMGWWYIAKDKIFKYLGRARFWVCP</sequence>
<dbReference type="InParanoid" id="A0A251S621"/>
<protein>
    <submittedName>
        <fullName evidence="2">Uncharacterized protein</fullName>
    </submittedName>
</protein>
<accession>A0A251S621</accession>
<keyword evidence="3" id="KW-1185">Reference proteome</keyword>
<dbReference type="EMBL" id="CM007904">
    <property type="protein sequence ID" value="OTF94203.1"/>
    <property type="molecule type" value="Genomic_DNA"/>
</dbReference>
<organism evidence="2 3">
    <name type="scientific">Helianthus annuus</name>
    <name type="common">Common sunflower</name>
    <dbReference type="NCBI Taxonomy" id="4232"/>
    <lineage>
        <taxon>Eukaryota</taxon>
        <taxon>Viridiplantae</taxon>
        <taxon>Streptophyta</taxon>
        <taxon>Embryophyta</taxon>
        <taxon>Tracheophyta</taxon>
        <taxon>Spermatophyta</taxon>
        <taxon>Magnoliopsida</taxon>
        <taxon>eudicotyledons</taxon>
        <taxon>Gunneridae</taxon>
        <taxon>Pentapetalae</taxon>
        <taxon>asterids</taxon>
        <taxon>campanulids</taxon>
        <taxon>Asterales</taxon>
        <taxon>Asteraceae</taxon>
        <taxon>Asteroideae</taxon>
        <taxon>Heliantheae alliance</taxon>
        <taxon>Heliantheae</taxon>
        <taxon>Helianthus</taxon>
    </lineage>
</organism>